<feature type="transmembrane region" description="Helical" evidence="10">
    <location>
        <begin position="94"/>
        <end position="113"/>
    </location>
</feature>
<dbReference type="Gene3D" id="1.20.5.1930">
    <property type="match status" value="1"/>
</dbReference>
<feature type="transmembrane region" description="Helical" evidence="10">
    <location>
        <begin position="68"/>
        <end position="87"/>
    </location>
</feature>
<evidence type="ECO:0000256" key="7">
    <source>
        <dbReference type="ARBA" id="ARBA00022840"/>
    </source>
</evidence>
<dbReference type="eggNOG" id="COG4585">
    <property type="taxonomic scope" value="Bacteria"/>
</dbReference>
<evidence type="ECO:0000256" key="2">
    <source>
        <dbReference type="ARBA" id="ARBA00012438"/>
    </source>
</evidence>
<protein>
    <recommendedName>
        <fullName evidence="2">histidine kinase</fullName>
        <ecNumber evidence="2">2.7.13.3</ecNumber>
    </recommendedName>
</protein>
<dbReference type="EMBL" id="AORZ01000019">
    <property type="protein sequence ID" value="EMF00921.1"/>
    <property type="molecule type" value="Genomic_DNA"/>
</dbReference>
<keyword evidence="10" id="KW-0472">Membrane</keyword>
<evidence type="ECO:0000256" key="5">
    <source>
        <dbReference type="ARBA" id="ARBA00022741"/>
    </source>
</evidence>
<dbReference type="Pfam" id="PF02518">
    <property type="entry name" value="HATPase_c"/>
    <property type="match status" value="1"/>
</dbReference>
<feature type="transmembrane region" description="Helical" evidence="10">
    <location>
        <begin position="30"/>
        <end position="48"/>
    </location>
</feature>
<keyword evidence="5" id="KW-0547">Nucleotide-binding</keyword>
<dbReference type="Gene3D" id="3.30.565.10">
    <property type="entry name" value="Histidine kinase-like ATPase, C-terminal domain"/>
    <property type="match status" value="1"/>
</dbReference>
<evidence type="ECO:0000256" key="1">
    <source>
        <dbReference type="ARBA" id="ARBA00000085"/>
    </source>
</evidence>
<keyword evidence="7" id="KW-0067">ATP-binding</keyword>
<dbReference type="GO" id="GO:0005524">
    <property type="term" value="F:ATP binding"/>
    <property type="evidence" value="ECO:0007669"/>
    <property type="project" value="UniProtKB-KW"/>
</dbReference>
<keyword evidence="3" id="KW-0597">Phosphoprotein</keyword>
<evidence type="ECO:0000259" key="11">
    <source>
        <dbReference type="Pfam" id="PF02518"/>
    </source>
</evidence>
<dbReference type="GO" id="GO:0016020">
    <property type="term" value="C:membrane"/>
    <property type="evidence" value="ECO:0007669"/>
    <property type="project" value="InterPro"/>
</dbReference>
<keyword evidence="10" id="KW-1133">Transmembrane helix</keyword>
<keyword evidence="8" id="KW-0902">Two-component regulatory system</keyword>
<dbReference type="GO" id="GO:0046983">
    <property type="term" value="F:protein dimerization activity"/>
    <property type="evidence" value="ECO:0007669"/>
    <property type="project" value="InterPro"/>
</dbReference>
<keyword evidence="4" id="KW-0808">Transferase</keyword>
<dbReference type="InterPro" id="IPR003594">
    <property type="entry name" value="HATPase_dom"/>
</dbReference>
<dbReference type="InterPro" id="IPR011712">
    <property type="entry name" value="Sig_transdc_His_kin_sub3_dim/P"/>
</dbReference>
<dbReference type="EC" id="2.7.13.3" evidence="2"/>
<dbReference type="SUPFAM" id="SSF55874">
    <property type="entry name" value="ATPase domain of HSP90 chaperone/DNA topoisomerase II/histidine kinase"/>
    <property type="match status" value="1"/>
</dbReference>
<evidence type="ECO:0000313" key="13">
    <source>
        <dbReference type="EMBL" id="EMF00921.1"/>
    </source>
</evidence>
<evidence type="ECO:0000259" key="12">
    <source>
        <dbReference type="Pfam" id="PF07730"/>
    </source>
</evidence>
<dbReference type="AlphaFoldDB" id="M3CAG5"/>
<dbReference type="PANTHER" id="PTHR24421:SF10">
    <property type="entry name" value="NITRATE_NITRITE SENSOR PROTEIN NARQ"/>
    <property type="match status" value="1"/>
</dbReference>
<keyword evidence="10" id="KW-0812">Transmembrane</keyword>
<dbReference type="CDD" id="cd16917">
    <property type="entry name" value="HATPase_UhpB-NarQ-NarX-like"/>
    <property type="match status" value="1"/>
</dbReference>
<evidence type="ECO:0000256" key="4">
    <source>
        <dbReference type="ARBA" id="ARBA00022679"/>
    </source>
</evidence>
<feature type="domain" description="Histidine kinase/HSP90-like ATPase" evidence="11">
    <location>
        <begin position="295"/>
        <end position="402"/>
    </location>
</feature>
<proteinExistence type="predicted"/>
<dbReference type="PATRIC" id="fig|1223523.3.peg.1899"/>
<evidence type="ECO:0000313" key="14">
    <source>
        <dbReference type="Proteomes" id="UP000011740"/>
    </source>
</evidence>
<sequence length="480" mass="48289">MGATRWASDTARGIAGLSAVSLLVGVARRAPLLALGLALAGSTLVVAGPPGHGPVRPEDVRADAAMAYQGQFLAYLGADAVLALVVATRARRTSVAAVAVTAAVQLPVIGLFAHGDNMTVNAVTAVLALSASCTAGLLSRERREHAVALRAREAALRAQEVAEAVTAERLRIARELHDMVAHSVGIIAIQAGVGSRVIETQPAAARDALRAIESTSRETLAGLRRTLVSLRRAQRSADAVEARDADAAERPPLAPAPGLADLERLAASTADAGVRVDLRREGERRPLPGDIDLSAYRIAQEALTNVVRHAGTGRCRLTVRYGEEELVVEVVDDGCGGMEGAAGAAGVAGAAGAAGAGAAPARDTAGFGIIGMRERVGLLGGHLSAGPRAEGGFRVAARLPLPATAGREKRVDAPASVPASAPTPATASVPTPAPASVPTPATASAPTPAPTPVAASAPTPATASVPTPAPTSADPATEAR</sequence>
<feature type="region of interest" description="Disordered" evidence="9">
    <location>
        <begin position="406"/>
        <end position="480"/>
    </location>
</feature>
<evidence type="ECO:0000256" key="6">
    <source>
        <dbReference type="ARBA" id="ARBA00022777"/>
    </source>
</evidence>
<gene>
    <name evidence="13" type="ORF">H340_09261</name>
</gene>
<accession>M3CAG5</accession>
<feature type="domain" description="Signal transduction histidine kinase subgroup 3 dimerisation and phosphoacceptor" evidence="12">
    <location>
        <begin position="168"/>
        <end position="233"/>
    </location>
</feature>
<feature type="compositionally biased region" description="Low complexity" evidence="9">
    <location>
        <begin position="438"/>
        <end position="480"/>
    </location>
</feature>
<feature type="compositionally biased region" description="Low complexity" evidence="9">
    <location>
        <begin position="413"/>
        <end position="430"/>
    </location>
</feature>
<dbReference type="Pfam" id="PF07730">
    <property type="entry name" value="HisKA_3"/>
    <property type="match status" value="1"/>
</dbReference>
<comment type="caution">
    <text evidence="13">The sequence shown here is derived from an EMBL/GenBank/DDBJ whole genome shotgun (WGS) entry which is preliminary data.</text>
</comment>
<reference evidence="13 14" key="1">
    <citation type="journal article" date="2013" name="Genome Announc.">
        <title>Whole-Genome Shotgun Assembly and Analysis of the Genome of Streptomyces mobaraensis DSM 40847, a Strain for Industrial Production of Microbial Transglutaminase.</title>
        <authorList>
            <person name="Yang H."/>
            <person name="He T."/>
            <person name="Wu W."/>
            <person name="Zhu W."/>
            <person name="Lu B."/>
            <person name="Sun W."/>
        </authorList>
    </citation>
    <scope>NUCLEOTIDE SEQUENCE [LARGE SCALE GENOMIC DNA]</scope>
    <source>
        <strain evidence="13 14">DSM 40847</strain>
    </source>
</reference>
<dbReference type="GO" id="GO:0000155">
    <property type="term" value="F:phosphorelay sensor kinase activity"/>
    <property type="evidence" value="ECO:0007669"/>
    <property type="project" value="InterPro"/>
</dbReference>
<evidence type="ECO:0000256" key="10">
    <source>
        <dbReference type="SAM" id="Phobius"/>
    </source>
</evidence>
<dbReference type="InterPro" id="IPR036890">
    <property type="entry name" value="HATPase_C_sf"/>
</dbReference>
<keyword evidence="6 13" id="KW-0418">Kinase</keyword>
<evidence type="ECO:0000256" key="8">
    <source>
        <dbReference type="ARBA" id="ARBA00023012"/>
    </source>
</evidence>
<organism evidence="13 14">
    <name type="scientific">Streptomyces mobaraensis (strain ATCC 29032 / DSM 40847 / JCM 4168 / NBRC 13819 / NCIMB 11159 / IPCR 16-22)</name>
    <dbReference type="NCBI Taxonomy" id="1223523"/>
    <lineage>
        <taxon>Bacteria</taxon>
        <taxon>Bacillati</taxon>
        <taxon>Actinomycetota</taxon>
        <taxon>Actinomycetes</taxon>
        <taxon>Kitasatosporales</taxon>
        <taxon>Streptomycetaceae</taxon>
        <taxon>Streptomyces</taxon>
    </lineage>
</organism>
<dbReference type="STRING" id="1223523.H340_09261"/>
<dbReference type="PANTHER" id="PTHR24421">
    <property type="entry name" value="NITRATE/NITRITE SENSOR PROTEIN NARX-RELATED"/>
    <property type="match status" value="1"/>
</dbReference>
<dbReference type="Proteomes" id="UP000011740">
    <property type="component" value="Unassembled WGS sequence"/>
</dbReference>
<comment type="catalytic activity">
    <reaction evidence="1">
        <text>ATP + protein L-histidine = ADP + protein N-phospho-L-histidine.</text>
        <dbReference type="EC" id="2.7.13.3"/>
    </reaction>
</comment>
<name>M3CAG5_STRM1</name>
<evidence type="ECO:0000256" key="3">
    <source>
        <dbReference type="ARBA" id="ARBA00022553"/>
    </source>
</evidence>
<dbReference type="InterPro" id="IPR050482">
    <property type="entry name" value="Sensor_HK_TwoCompSys"/>
</dbReference>
<evidence type="ECO:0000256" key="9">
    <source>
        <dbReference type="SAM" id="MobiDB-lite"/>
    </source>
</evidence>